<accession>A0ACC5RBS0</accession>
<evidence type="ECO:0000313" key="1">
    <source>
        <dbReference type="EMBL" id="MBK1870069.1"/>
    </source>
</evidence>
<sequence>MKLDGHAKQSWVLLIAALFGFLGVAHTAQSECLSPSSASGDSATTVYRCLEQQGTTTRQDPIISPHKTTVVERGPASVPWFAPKPAGSPAETAGPLPQAQVAEPAEPSPQAQATTTKVIVEVRPDEKPVAQKKPARKKLVKLKPAKTKTTKALTAKTKPIKKTTKAKVASEEPGNSTIVWTRKDMPLGNRIVNWLGL</sequence>
<protein>
    <submittedName>
        <fullName evidence="1">Uncharacterized protein</fullName>
    </submittedName>
</protein>
<keyword evidence="2" id="KW-1185">Reference proteome</keyword>
<dbReference type="Proteomes" id="UP000616151">
    <property type="component" value="Unassembled WGS sequence"/>
</dbReference>
<proteinExistence type="predicted"/>
<evidence type="ECO:0000313" key="2">
    <source>
        <dbReference type="Proteomes" id="UP000616151"/>
    </source>
</evidence>
<reference evidence="1" key="1">
    <citation type="submission" date="2021-01" db="EMBL/GenBank/DDBJ databases">
        <authorList>
            <person name="Sun Q."/>
        </authorList>
    </citation>
    <scope>NUCLEOTIDE SEQUENCE</scope>
    <source>
        <strain evidence="1">YIM B02566</strain>
    </source>
</reference>
<comment type="caution">
    <text evidence="1">The sequence shown here is derived from an EMBL/GenBank/DDBJ whole genome shotgun (WGS) entry which is preliminary data.</text>
</comment>
<gene>
    <name evidence="1" type="ORF">JHL16_27145</name>
</gene>
<name>A0ACC5RBS0_9HYPH</name>
<dbReference type="EMBL" id="JAENHL010000008">
    <property type="protein sequence ID" value="MBK1870069.1"/>
    <property type="molecule type" value="Genomic_DNA"/>
</dbReference>
<organism evidence="1 2">
    <name type="scientific">Taklimakanibacter albus</name>
    <dbReference type="NCBI Taxonomy" id="2800327"/>
    <lineage>
        <taxon>Bacteria</taxon>
        <taxon>Pseudomonadati</taxon>
        <taxon>Pseudomonadota</taxon>
        <taxon>Alphaproteobacteria</taxon>
        <taxon>Hyphomicrobiales</taxon>
        <taxon>Aestuariivirgaceae</taxon>
        <taxon>Taklimakanibacter</taxon>
    </lineage>
</organism>